<dbReference type="Proteomes" id="UP001465755">
    <property type="component" value="Unassembled WGS sequence"/>
</dbReference>
<dbReference type="PROSITE" id="PS00018">
    <property type="entry name" value="EF_HAND_1"/>
    <property type="match status" value="1"/>
</dbReference>
<dbReference type="PROSITE" id="PS50222">
    <property type="entry name" value="EF_HAND_2"/>
    <property type="match status" value="1"/>
</dbReference>
<dbReference type="GO" id="GO:0005509">
    <property type="term" value="F:calcium ion binding"/>
    <property type="evidence" value="ECO:0007669"/>
    <property type="project" value="InterPro"/>
</dbReference>
<feature type="domain" description="EF-hand" evidence="2">
    <location>
        <begin position="98"/>
        <end position="133"/>
    </location>
</feature>
<accession>A0AAW1P095</accession>
<keyword evidence="4" id="KW-1185">Reference proteome</keyword>
<dbReference type="SUPFAM" id="SSF47473">
    <property type="entry name" value="EF-hand"/>
    <property type="match status" value="1"/>
</dbReference>
<evidence type="ECO:0000313" key="3">
    <source>
        <dbReference type="EMBL" id="KAK9801863.1"/>
    </source>
</evidence>
<dbReference type="EMBL" id="JALJOQ010000075">
    <property type="protein sequence ID" value="KAK9801863.1"/>
    <property type="molecule type" value="Genomic_DNA"/>
</dbReference>
<name>A0AAW1P095_9CHLO</name>
<dbReference type="AlphaFoldDB" id="A0AAW1P095"/>
<dbReference type="InterPro" id="IPR018247">
    <property type="entry name" value="EF_Hand_1_Ca_BS"/>
</dbReference>
<reference evidence="3 4" key="1">
    <citation type="journal article" date="2024" name="Nat. Commun.">
        <title>Phylogenomics reveals the evolutionary origins of lichenization in chlorophyte algae.</title>
        <authorList>
            <person name="Puginier C."/>
            <person name="Libourel C."/>
            <person name="Otte J."/>
            <person name="Skaloud P."/>
            <person name="Haon M."/>
            <person name="Grisel S."/>
            <person name="Petersen M."/>
            <person name="Berrin J.G."/>
            <person name="Delaux P.M."/>
            <person name="Dal Grande F."/>
            <person name="Keller J."/>
        </authorList>
    </citation>
    <scope>NUCLEOTIDE SEQUENCE [LARGE SCALE GENOMIC DNA]</scope>
    <source>
        <strain evidence="3 4">SAG 2036</strain>
    </source>
</reference>
<evidence type="ECO:0000259" key="2">
    <source>
        <dbReference type="PROSITE" id="PS50222"/>
    </source>
</evidence>
<evidence type="ECO:0000256" key="1">
    <source>
        <dbReference type="ARBA" id="ARBA00022837"/>
    </source>
</evidence>
<gene>
    <name evidence="3" type="ORF">WJX73_003173</name>
</gene>
<protein>
    <recommendedName>
        <fullName evidence="2">EF-hand domain-containing protein</fullName>
    </recommendedName>
</protein>
<organism evidence="3 4">
    <name type="scientific">Symbiochloris irregularis</name>
    <dbReference type="NCBI Taxonomy" id="706552"/>
    <lineage>
        <taxon>Eukaryota</taxon>
        <taxon>Viridiplantae</taxon>
        <taxon>Chlorophyta</taxon>
        <taxon>core chlorophytes</taxon>
        <taxon>Trebouxiophyceae</taxon>
        <taxon>Trebouxiales</taxon>
        <taxon>Trebouxiaceae</taxon>
        <taxon>Symbiochloris</taxon>
    </lineage>
</organism>
<dbReference type="InterPro" id="IPR002048">
    <property type="entry name" value="EF_hand_dom"/>
</dbReference>
<keyword evidence="1" id="KW-0106">Calcium</keyword>
<dbReference type="InterPro" id="IPR011992">
    <property type="entry name" value="EF-hand-dom_pair"/>
</dbReference>
<sequence length="231" mass="24208">MGDGVCAPQEALQTLLRLAPGLAPEQLAAVALHVASASSARGDGQAGVQELHRQLAEATSTSSDTISAYLRDLPAYSPEATDSLGPEETLKAQACASLMNSKVQLLFELWDRDGDGNIGFAEVALAFRKFCPAMQRLQGTAADAAEALFLYGNGDLQLDRLQFGRMLAGLSTAIGCSQSVLLDLLIILATVDDRPAEEMTLLLAESALQQKVAARQVLSDDNSVSAGGSTT</sequence>
<dbReference type="Gene3D" id="1.10.238.10">
    <property type="entry name" value="EF-hand"/>
    <property type="match status" value="1"/>
</dbReference>
<evidence type="ECO:0000313" key="4">
    <source>
        <dbReference type="Proteomes" id="UP001465755"/>
    </source>
</evidence>
<proteinExistence type="predicted"/>
<comment type="caution">
    <text evidence="3">The sequence shown here is derived from an EMBL/GenBank/DDBJ whole genome shotgun (WGS) entry which is preliminary data.</text>
</comment>